<dbReference type="SUPFAM" id="SSF55785">
    <property type="entry name" value="PYP-like sensor domain (PAS domain)"/>
    <property type="match status" value="1"/>
</dbReference>
<dbReference type="PANTHER" id="PTHR23043">
    <property type="entry name" value="HYPOXIA-INDUCIBLE FACTOR 1 ALPHA"/>
    <property type="match status" value="1"/>
</dbReference>
<dbReference type="OrthoDB" id="411251at2759"/>
<keyword evidence="4" id="KW-0804">Transcription</keyword>
<dbReference type="InterPro" id="IPR035965">
    <property type="entry name" value="PAS-like_dom_sf"/>
</dbReference>
<dbReference type="GeneID" id="54358361"/>
<evidence type="ECO:0000256" key="2">
    <source>
        <dbReference type="ARBA" id="ARBA00023015"/>
    </source>
</evidence>
<keyword evidence="7" id="KW-1185">Reference proteome</keyword>
<dbReference type="PANTHER" id="PTHR23043:SF17">
    <property type="entry name" value="PROTEIN SIMILAR"/>
    <property type="match status" value="1"/>
</dbReference>
<dbReference type="Pfam" id="PF08447">
    <property type="entry name" value="PAS_3"/>
    <property type="match status" value="1"/>
</dbReference>
<feature type="non-terminal residue" evidence="8">
    <location>
        <position position="230"/>
    </location>
</feature>
<dbReference type="SMART" id="SM00091">
    <property type="entry name" value="PAS"/>
    <property type="match status" value="2"/>
</dbReference>
<dbReference type="AlphaFoldDB" id="A0A6J3LUC0"/>
<keyword evidence="5" id="KW-0539">Nucleus</keyword>
<gene>
    <name evidence="8" type="ORF">K489DRAFT_306254</name>
</gene>
<proteinExistence type="predicted"/>
<evidence type="ECO:0000313" key="8">
    <source>
        <dbReference type="RefSeq" id="XP_033456417.1"/>
    </source>
</evidence>
<keyword evidence="2" id="KW-0805">Transcription regulation</keyword>
<reference evidence="8" key="1">
    <citation type="submission" date="2020-01" db="EMBL/GenBank/DDBJ databases">
        <authorList>
            <consortium name="DOE Joint Genome Institute"/>
            <person name="Haridas S."/>
            <person name="Albert R."/>
            <person name="Binder M."/>
            <person name="Bloem J."/>
            <person name="Labutti K."/>
            <person name="Salamov A."/>
            <person name="Andreopoulos B."/>
            <person name="Baker S.E."/>
            <person name="Barry K."/>
            <person name="Bills G."/>
            <person name="Bluhm B.H."/>
            <person name="Cannon C."/>
            <person name="Castanera R."/>
            <person name="Culley D.E."/>
            <person name="Daum C."/>
            <person name="Ezra D."/>
            <person name="Gonzalez J.B."/>
            <person name="Henrissat B."/>
            <person name="Kuo A."/>
            <person name="Liang C."/>
            <person name="Lipzen A."/>
            <person name="Lutzoni F."/>
            <person name="Magnuson J."/>
            <person name="Mondo S."/>
            <person name="Nolan M."/>
            <person name="Ohm R."/>
            <person name="Pangilinan J."/>
            <person name="Park H.-J."/>
            <person name="Ramirez L."/>
            <person name="Alfaro M."/>
            <person name="Sun H."/>
            <person name="Tritt A."/>
            <person name="Yoshinaga Y."/>
            <person name="Zwiers L.-H."/>
            <person name="Turgeon B.G."/>
            <person name="Goodwin S.B."/>
            <person name="Spatafora J.W."/>
            <person name="Crous P.W."/>
            <person name="Grigoriev I.V."/>
        </authorList>
    </citation>
    <scope>NUCLEOTIDE SEQUENCE</scope>
    <source>
        <strain evidence="8">CBS 342.82</strain>
    </source>
</reference>
<dbReference type="CDD" id="cd00130">
    <property type="entry name" value="PAS"/>
    <property type="match status" value="1"/>
</dbReference>
<dbReference type="GO" id="GO:0000977">
    <property type="term" value="F:RNA polymerase II transcription regulatory region sequence-specific DNA binding"/>
    <property type="evidence" value="ECO:0007669"/>
    <property type="project" value="TreeGrafter"/>
</dbReference>
<dbReference type="PROSITE" id="PS50112">
    <property type="entry name" value="PAS"/>
    <property type="match status" value="1"/>
</dbReference>
<accession>A0A6J3LUC0</accession>
<reference evidence="8" key="2">
    <citation type="submission" date="2020-04" db="EMBL/GenBank/DDBJ databases">
        <authorList>
            <consortium name="NCBI Genome Project"/>
        </authorList>
    </citation>
    <scope>NUCLEOTIDE SEQUENCE</scope>
    <source>
        <strain evidence="8">CBS 342.82</strain>
    </source>
</reference>
<evidence type="ECO:0000259" key="6">
    <source>
        <dbReference type="PROSITE" id="PS50112"/>
    </source>
</evidence>
<evidence type="ECO:0000313" key="7">
    <source>
        <dbReference type="Proteomes" id="UP000504637"/>
    </source>
</evidence>
<keyword evidence="3" id="KW-0238">DNA-binding</keyword>
<comment type="subcellular location">
    <subcellularLocation>
        <location evidence="1">Nucleus</location>
    </subcellularLocation>
</comment>
<evidence type="ECO:0000256" key="5">
    <source>
        <dbReference type="ARBA" id="ARBA00023242"/>
    </source>
</evidence>
<dbReference type="NCBIfam" id="TIGR00229">
    <property type="entry name" value="sensory_box"/>
    <property type="match status" value="1"/>
</dbReference>
<evidence type="ECO:0000256" key="3">
    <source>
        <dbReference type="ARBA" id="ARBA00023125"/>
    </source>
</evidence>
<dbReference type="Gene3D" id="3.30.450.20">
    <property type="entry name" value="PAS domain"/>
    <property type="match status" value="1"/>
</dbReference>
<evidence type="ECO:0000256" key="4">
    <source>
        <dbReference type="ARBA" id="ARBA00023163"/>
    </source>
</evidence>
<feature type="domain" description="PAS" evidence="6">
    <location>
        <begin position="1"/>
        <end position="63"/>
    </location>
</feature>
<dbReference type="GO" id="GO:0005634">
    <property type="term" value="C:nucleus"/>
    <property type="evidence" value="ECO:0007669"/>
    <property type="project" value="UniProtKB-SubCell"/>
</dbReference>
<name>A0A6J3LUC0_9PEZI</name>
<evidence type="ECO:0000256" key="1">
    <source>
        <dbReference type="ARBA" id="ARBA00004123"/>
    </source>
</evidence>
<dbReference type="GO" id="GO:0000981">
    <property type="term" value="F:DNA-binding transcription factor activity, RNA polymerase II-specific"/>
    <property type="evidence" value="ECO:0007669"/>
    <property type="project" value="TreeGrafter"/>
</dbReference>
<dbReference type="InterPro" id="IPR013655">
    <property type="entry name" value="PAS_fold_3"/>
</dbReference>
<sequence>METTFISIHDLSDQAITLYTSDSVVDVLGYTPEELVSTSAWDHFHPDELPLAQHIHGKKIKADKAAVLAYCRIRNKSGEWVGCECCFSIVYDVMIACTSVYQRGLSSEKRALEAPLVRRCFSSSPEDPRYHMLSYISTKLTQQVTPTQHEPRAALFLNRFTRTLTIMYATSGLKDIVGIPAEEMRGRSFYYCIADNCVQDAVKCLENAKANNSMAYLRFWFRDPRLSDEP</sequence>
<protein>
    <recommendedName>
        <fullName evidence="6">PAS domain-containing protein</fullName>
    </recommendedName>
</protein>
<organism evidence="8">
    <name type="scientific">Dissoconium aciculare CBS 342.82</name>
    <dbReference type="NCBI Taxonomy" id="1314786"/>
    <lineage>
        <taxon>Eukaryota</taxon>
        <taxon>Fungi</taxon>
        <taxon>Dikarya</taxon>
        <taxon>Ascomycota</taxon>
        <taxon>Pezizomycotina</taxon>
        <taxon>Dothideomycetes</taxon>
        <taxon>Dothideomycetidae</taxon>
        <taxon>Mycosphaerellales</taxon>
        <taxon>Dissoconiaceae</taxon>
        <taxon>Dissoconium</taxon>
    </lineage>
</organism>
<reference evidence="8" key="3">
    <citation type="submission" date="2025-08" db="UniProtKB">
        <authorList>
            <consortium name="RefSeq"/>
        </authorList>
    </citation>
    <scope>IDENTIFICATION</scope>
    <source>
        <strain evidence="8">CBS 342.82</strain>
    </source>
</reference>
<dbReference type="InterPro" id="IPR000014">
    <property type="entry name" value="PAS"/>
</dbReference>
<dbReference type="RefSeq" id="XP_033456417.1">
    <property type="nucleotide sequence ID" value="XM_033600561.1"/>
</dbReference>
<dbReference type="Proteomes" id="UP000504637">
    <property type="component" value="Unplaced"/>
</dbReference>